<gene>
    <name evidence="1" type="ORF">HaLaN_07995</name>
</gene>
<proteinExistence type="predicted"/>
<evidence type="ECO:0000313" key="2">
    <source>
        <dbReference type="Proteomes" id="UP000485058"/>
    </source>
</evidence>
<dbReference type="AlphaFoldDB" id="A0A699Z003"/>
<organism evidence="1 2">
    <name type="scientific">Haematococcus lacustris</name>
    <name type="common">Green alga</name>
    <name type="synonym">Haematococcus pluvialis</name>
    <dbReference type="NCBI Taxonomy" id="44745"/>
    <lineage>
        <taxon>Eukaryota</taxon>
        <taxon>Viridiplantae</taxon>
        <taxon>Chlorophyta</taxon>
        <taxon>core chlorophytes</taxon>
        <taxon>Chlorophyceae</taxon>
        <taxon>CS clade</taxon>
        <taxon>Chlamydomonadales</taxon>
        <taxon>Haematococcaceae</taxon>
        <taxon>Haematococcus</taxon>
    </lineage>
</organism>
<reference evidence="1 2" key="1">
    <citation type="submission" date="2020-02" db="EMBL/GenBank/DDBJ databases">
        <title>Draft genome sequence of Haematococcus lacustris strain NIES-144.</title>
        <authorList>
            <person name="Morimoto D."/>
            <person name="Nakagawa S."/>
            <person name="Yoshida T."/>
            <person name="Sawayama S."/>
        </authorList>
    </citation>
    <scope>NUCLEOTIDE SEQUENCE [LARGE SCALE GENOMIC DNA]</scope>
    <source>
        <strain evidence="1 2">NIES-144</strain>
    </source>
</reference>
<dbReference type="Proteomes" id="UP000485058">
    <property type="component" value="Unassembled WGS sequence"/>
</dbReference>
<sequence>MRYSESSCMNITNPMLGPPDASAKERPVTAACLMVCSHATQETHGYPPDTMRCLHRTAEAPLASVA</sequence>
<comment type="caution">
    <text evidence="1">The sequence shown here is derived from an EMBL/GenBank/DDBJ whole genome shotgun (WGS) entry which is preliminary data.</text>
</comment>
<evidence type="ECO:0000313" key="1">
    <source>
        <dbReference type="EMBL" id="GFH12334.1"/>
    </source>
</evidence>
<accession>A0A699Z003</accession>
<name>A0A699Z003_HAELA</name>
<dbReference type="EMBL" id="BLLF01000492">
    <property type="protein sequence ID" value="GFH12334.1"/>
    <property type="molecule type" value="Genomic_DNA"/>
</dbReference>
<protein>
    <submittedName>
        <fullName evidence="1">Uncharacterized protein</fullName>
    </submittedName>
</protein>
<keyword evidence="2" id="KW-1185">Reference proteome</keyword>